<dbReference type="InterPro" id="IPR000422">
    <property type="entry name" value="DHBP_synthase_RibB"/>
</dbReference>
<comment type="similarity">
    <text evidence="6">In the C-terminal section; belongs to the GTP cyclohydrolase II family.</text>
</comment>
<accession>A0ABU3DE04</accession>
<evidence type="ECO:0000256" key="12">
    <source>
        <dbReference type="ARBA" id="ARBA00023211"/>
    </source>
</evidence>
<dbReference type="Proteomes" id="UP001265259">
    <property type="component" value="Unassembled WGS sequence"/>
</dbReference>
<dbReference type="SUPFAM" id="SSF55821">
    <property type="entry name" value="YrdC/RibB"/>
    <property type="match status" value="1"/>
</dbReference>
<comment type="similarity">
    <text evidence="14">Belongs to the DHBP synthase family.</text>
</comment>
<comment type="cofactor">
    <cofactor evidence="2">
        <name>Mn(2+)</name>
        <dbReference type="ChEBI" id="CHEBI:29035"/>
    </cofactor>
</comment>
<dbReference type="PANTHER" id="PTHR21327:SF34">
    <property type="entry name" value="3,4-DIHYDROXY-2-BUTANONE 4-PHOSPHATE SYNTHASE"/>
    <property type="match status" value="1"/>
</dbReference>
<name>A0ABU3DE04_9RHOB</name>
<feature type="region of interest" description="Disordered" evidence="15">
    <location>
        <begin position="1"/>
        <end position="24"/>
    </location>
</feature>
<evidence type="ECO:0000256" key="7">
    <source>
        <dbReference type="ARBA" id="ARBA00012153"/>
    </source>
</evidence>
<evidence type="ECO:0000256" key="14">
    <source>
        <dbReference type="HAMAP-Rule" id="MF_00180"/>
    </source>
</evidence>
<dbReference type="HAMAP" id="MF_00180">
    <property type="entry name" value="RibB"/>
    <property type="match status" value="1"/>
</dbReference>
<dbReference type="PIRSF" id="PIRSF001259">
    <property type="entry name" value="RibA"/>
    <property type="match status" value="1"/>
</dbReference>
<feature type="binding site" evidence="14">
    <location>
        <position position="166"/>
    </location>
    <ligand>
        <name>Mg(2+)</name>
        <dbReference type="ChEBI" id="CHEBI:18420"/>
        <label>2</label>
    </ligand>
</feature>
<evidence type="ECO:0000256" key="4">
    <source>
        <dbReference type="ARBA" id="ARBA00004904"/>
    </source>
</evidence>
<dbReference type="Pfam" id="PF00925">
    <property type="entry name" value="GTP_cyclohydro2"/>
    <property type="match status" value="1"/>
</dbReference>
<keyword evidence="11 14" id="KW-0460">Magnesium</keyword>
<sequence length="383" mass="40822">MTVTDTPKRADPRPGAAPEGEFSGALSSVEEIIEEARAGRIFILVDHEDRENEGDLIVPAQMATPEAINFMAVHGRGLICLALTGERIDTLGLPLMAASNSSRHETAFTVSIEAREGVTTGISAADRARSVEVAIDPEATGADLATPGHVFPLRAREGGVLVRAGHTEAAVDISRLAGLDASGVICEVMNDDGTMARLPELIAFAQKHGIKVGTISDLISYRRRHDNLVRLVQERDVESMHGGDWRMRIFRDEAQGAEHIALTKGDIETGGPVLVRMHALDPLQDVAGIGETGSPTEFYDAMRAIAEEGRGAVVLLRDLSMQIATGPEASPQTLRQYGVGAQILAALGIHQMELLTNSPAPKVVGLEAYGLEITGTRPIPRSS</sequence>
<evidence type="ECO:0000259" key="16">
    <source>
        <dbReference type="Pfam" id="PF00925"/>
    </source>
</evidence>
<dbReference type="Gene3D" id="3.90.870.10">
    <property type="entry name" value="DHBP synthase"/>
    <property type="match status" value="1"/>
</dbReference>
<dbReference type="Pfam" id="PF00926">
    <property type="entry name" value="DHBP_synthase"/>
    <property type="match status" value="1"/>
</dbReference>
<dbReference type="GO" id="GO:0008686">
    <property type="term" value="F:3,4-dihydroxy-2-butanone-4-phosphate synthase activity"/>
    <property type="evidence" value="ECO:0007669"/>
    <property type="project" value="UniProtKB-EC"/>
</dbReference>
<dbReference type="InterPro" id="IPR017945">
    <property type="entry name" value="DHBP_synth_RibB-like_a/b_dom"/>
</dbReference>
<dbReference type="EC" id="4.1.99.12" evidence="7 14"/>
<dbReference type="InterPro" id="IPR036144">
    <property type="entry name" value="RibA-like_sf"/>
</dbReference>
<feature type="site" description="Essential for catalytic activity" evidence="14">
    <location>
        <position position="187"/>
    </location>
</feature>
<evidence type="ECO:0000256" key="5">
    <source>
        <dbReference type="ARBA" id="ARBA00005520"/>
    </source>
</evidence>
<dbReference type="InterPro" id="IPR032677">
    <property type="entry name" value="GTP_cyclohydro_II"/>
</dbReference>
<comment type="pathway">
    <text evidence="4 14">Cofactor biosynthesis; riboflavin biosynthesis; 2-hydroxy-3-oxobutyl phosphate from D-ribulose 5-phosphate: step 1/1.</text>
</comment>
<evidence type="ECO:0000256" key="3">
    <source>
        <dbReference type="ARBA" id="ARBA00002284"/>
    </source>
</evidence>
<comment type="caution">
    <text evidence="17">The sequence shown here is derived from an EMBL/GenBank/DDBJ whole genome shotgun (WGS) entry which is preliminary data.</text>
</comment>
<evidence type="ECO:0000256" key="1">
    <source>
        <dbReference type="ARBA" id="ARBA00000141"/>
    </source>
</evidence>
<comment type="catalytic activity">
    <reaction evidence="1 14">
        <text>D-ribulose 5-phosphate = (2S)-2-hydroxy-3-oxobutyl phosphate + formate + H(+)</text>
        <dbReference type="Rhea" id="RHEA:18457"/>
        <dbReference type="ChEBI" id="CHEBI:15378"/>
        <dbReference type="ChEBI" id="CHEBI:15740"/>
        <dbReference type="ChEBI" id="CHEBI:58121"/>
        <dbReference type="ChEBI" id="CHEBI:58830"/>
        <dbReference type="EC" id="4.1.99.12"/>
    </reaction>
</comment>
<keyword evidence="13 14" id="KW-0456">Lyase</keyword>
<keyword evidence="10 14" id="KW-0479">Metal-binding</keyword>
<dbReference type="RefSeq" id="WP_311689669.1">
    <property type="nucleotide sequence ID" value="NZ_JAVRHL010000001.1"/>
</dbReference>
<evidence type="ECO:0000256" key="9">
    <source>
        <dbReference type="ARBA" id="ARBA00022619"/>
    </source>
</evidence>
<feature type="binding site" evidence="14">
    <location>
        <begin position="50"/>
        <end position="51"/>
    </location>
    <ligand>
        <name>D-ribulose 5-phosphate</name>
        <dbReference type="ChEBI" id="CHEBI:58121"/>
    </ligand>
</feature>
<evidence type="ECO:0000313" key="18">
    <source>
        <dbReference type="Proteomes" id="UP001265259"/>
    </source>
</evidence>
<feature type="binding site" evidence="14">
    <location>
        <begin position="163"/>
        <end position="167"/>
    </location>
    <ligand>
        <name>D-ribulose 5-phosphate</name>
        <dbReference type="ChEBI" id="CHEBI:58121"/>
    </ligand>
</feature>
<feature type="site" description="Essential for catalytic activity" evidence="14">
    <location>
        <position position="149"/>
    </location>
</feature>
<feature type="compositionally biased region" description="Basic and acidic residues" evidence="15">
    <location>
        <begin position="1"/>
        <end position="12"/>
    </location>
</feature>
<keyword evidence="18" id="KW-1185">Reference proteome</keyword>
<feature type="binding site" evidence="14">
    <location>
        <position position="51"/>
    </location>
    <ligand>
        <name>Mg(2+)</name>
        <dbReference type="ChEBI" id="CHEBI:18420"/>
        <label>1</label>
    </ligand>
</feature>
<feature type="binding site" evidence="14">
    <location>
        <position position="51"/>
    </location>
    <ligand>
        <name>Mg(2+)</name>
        <dbReference type="ChEBI" id="CHEBI:18420"/>
        <label>2</label>
    </ligand>
</feature>
<dbReference type="NCBIfam" id="TIGR00506">
    <property type="entry name" value="ribB"/>
    <property type="match status" value="1"/>
</dbReference>
<comment type="function">
    <text evidence="3 14">Catalyzes the conversion of D-ribulose 5-phosphate to formate and 3,4-dihydroxy-2-butanone 4-phosphate.</text>
</comment>
<organism evidence="17 18">
    <name type="scientific">Tropicimonas omnivorans</name>
    <dbReference type="NCBI Taxonomy" id="3075590"/>
    <lineage>
        <taxon>Bacteria</taxon>
        <taxon>Pseudomonadati</taxon>
        <taxon>Pseudomonadota</taxon>
        <taxon>Alphaproteobacteria</taxon>
        <taxon>Rhodobacterales</taxon>
        <taxon>Roseobacteraceae</taxon>
        <taxon>Tropicimonas</taxon>
    </lineage>
</organism>
<dbReference type="PANTHER" id="PTHR21327">
    <property type="entry name" value="GTP CYCLOHYDROLASE II-RELATED"/>
    <property type="match status" value="1"/>
</dbReference>
<feature type="domain" description="GTP cyclohydrolase II" evidence="16">
    <location>
        <begin position="234"/>
        <end position="377"/>
    </location>
</feature>
<dbReference type="SUPFAM" id="SSF142695">
    <property type="entry name" value="RibA-like"/>
    <property type="match status" value="1"/>
</dbReference>
<comment type="similarity">
    <text evidence="5">In the N-terminal section; belongs to the DHBP synthase family.</text>
</comment>
<comment type="subunit">
    <text evidence="14">Homodimer.</text>
</comment>
<feature type="binding site" evidence="14">
    <location>
        <position position="55"/>
    </location>
    <ligand>
        <name>D-ribulose 5-phosphate</name>
        <dbReference type="ChEBI" id="CHEBI:58121"/>
    </ligand>
</feature>
<evidence type="ECO:0000256" key="11">
    <source>
        <dbReference type="ARBA" id="ARBA00022842"/>
    </source>
</evidence>
<evidence type="ECO:0000256" key="10">
    <source>
        <dbReference type="ARBA" id="ARBA00022723"/>
    </source>
</evidence>
<keyword evidence="9 14" id="KW-0686">Riboflavin biosynthesis</keyword>
<evidence type="ECO:0000256" key="6">
    <source>
        <dbReference type="ARBA" id="ARBA00008976"/>
    </source>
</evidence>
<keyword evidence="12 14" id="KW-0464">Manganese</keyword>
<reference evidence="17 18" key="1">
    <citation type="submission" date="2023-09" db="EMBL/GenBank/DDBJ databases">
        <authorList>
            <person name="Rey-Velasco X."/>
        </authorList>
    </citation>
    <scope>NUCLEOTIDE SEQUENCE [LARGE SCALE GENOMIC DNA]</scope>
    <source>
        <strain evidence="17 18">F158</strain>
    </source>
</reference>
<proteinExistence type="inferred from homology"/>
<protein>
    <recommendedName>
        <fullName evidence="8 14">3,4-dihydroxy-2-butanone 4-phosphate synthase</fullName>
        <shortName evidence="14">DHBP synthase</shortName>
        <ecNumber evidence="7 14">4.1.99.12</ecNumber>
    </recommendedName>
</protein>
<comment type="cofactor">
    <cofactor evidence="14">
        <name>Mg(2+)</name>
        <dbReference type="ChEBI" id="CHEBI:18420"/>
    </cofactor>
    <cofactor evidence="14">
        <name>Mn(2+)</name>
        <dbReference type="ChEBI" id="CHEBI:29035"/>
    </cofactor>
    <text evidence="14">Binds 2 divalent metal cations per subunit. Magnesium or manganese.</text>
</comment>
<dbReference type="Gene3D" id="3.40.50.10990">
    <property type="entry name" value="GTP cyclohydrolase II"/>
    <property type="match status" value="1"/>
</dbReference>
<dbReference type="EMBL" id="JAVRHL010000001">
    <property type="protein sequence ID" value="MDT0681917.1"/>
    <property type="molecule type" value="Genomic_DNA"/>
</dbReference>
<evidence type="ECO:0000256" key="15">
    <source>
        <dbReference type="SAM" id="MobiDB-lite"/>
    </source>
</evidence>
<evidence type="ECO:0000256" key="13">
    <source>
        <dbReference type="ARBA" id="ARBA00023239"/>
    </source>
</evidence>
<evidence type="ECO:0000256" key="8">
    <source>
        <dbReference type="ARBA" id="ARBA00018836"/>
    </source>
</evidence>
<evidence type="ECO:0000256" key="2">
    <source>
        <dbReference type="ARBA" id="ARBA00001936"/>
    </source>
</evidence>
<gene>
    <name evidence="14 17" type="primary">ribB</name>
    <name evidence="17" type="ORF">RM543_04405</name>
</gene>
<evidence type="ECO:0000313" key="17">
    <source>
        <dbReference type="EMBL" id="MDT0681917.1"/>
    </source>
</evidence>